<dbReference type="KEGG" id="gsb:GSUB_08170"/>
<dbReference type="OrthoDB" id="3232645at2"/>
<sequence>MKLLLDLNIFLDVVQKRQPHYDASAKILDFALKKNCGCIAAHALATLHYLVEKYAGKHQADELIDWLLQNFSVIPADKAIFLRARNLQFSDFEDAVICASAEKKACDFIITRNSKDFPGSTIPALTPGEFFAM</sequence>
<organism evidence="2 3">
    <name type="scientific">Geoalkalibacter subterraneus</name>
    <dbReference type="NCBI Taxonomy" id="483547"/>
    <lineage>
        <taxon>Bacteria</taxon>
        <taxon>Pseudomonadati</taxon>
        <taxon>Thermodesulfobacteriota</taxon>
        <taxon>Desulfuromonadia</taxon>
        <taxon>Desulfuromonadales</taxon>
        <taxon>Geoalkalibacteraceae</taxon>
        <taxon>Geoalkalibacter</taxon>
    </lineage>
</organism>
<dbReference type="AlphaFoldDB" id="A0A0B5FR16"/>
<name>A0A0B5FR16_9BACT</name>
<reference evidence="2 3" key="1">
    <citation type="journal article" date="2015" name="Genome Announc.">
        <title>Genomes of Geoalkalibacter ferrihydriticus Z-0531T and Geoalkalibacter subterraneus Red1T, Two Haloalkaliphilic Metal-Reducing Deltaproteobacteria.</title>
        <authorList>
            <person name="Badalamenti J.P."/>
            <person name="Krajmalnik-Brown R."/>
            <person name="Torres C.I."/>
            <person name="Bond D.R."/>
        </authorList>
    </citation>
    <scope>NUCLEOTIDE SEQUENCE [LARGE SCALE GENOMIC DNA]</scope>
    <source>
        <strain evidence="2 3">Red1</strain>
    </source>
</reference>
<dbReference type="InterPro" id="IPR029060">
    <property type="entry name" value="PIN-like_dom_sf"/>
</dbReference>
<gene>
    <name evidence="2" type="ORF">GSUB_08170</name>
</gene>
<proteinExistence type="predicted"/>
<dbReference type="HOGENOM" id="CLU_124456_3_0_7"/>
<evidence type="ECO:0000313" key="3">
    <source>
        <dbReference type="Proteomes" id="UP000035036"/>
    </source>
</evidence>
<dbReference type="InterPro" id="IPR002716">
    <property type="entry name" value="PIN_dom"/>
</dbReference>
<evidence type="ECO:0000313" key="2">
    <source>
        <dbReference type="EMBL" id="AJF06530.1"/>
    </source>
</evidence>
<dbReference type="Gene3D" id="3.40.50.1010">
    <property type="entry name" value="5'-nuclease"/>
    <property type="match status" value="1"/>
</dbReference>
<dbReference type="Pfam" id="PF13470">
    <property type="entry name" value="PIN_3"/>
    <property type="match status" value="1"/>
</dbReference>
<keyword evidence="3" id="KW-1185">Reference proteome</keyword>
<dbReference type="EMBL" id="CP010311">
    <property type="protein sequence ID" value="AJF06530.1"/>
    <property type="molecule type" value="Genomic_DNA"/>
</dbReference>
<dbReference type="Proteomes" id="UP000035036">
    <property type="component" value="Chromosome"/>
</dbReference>
<evidence type="ECO:0000259" key="1">
    <source>
        <dbReference type="Pfam" id="PF13470"/>
    </source>
</evidence>
<dbReference type="STRING" id="483547.GSUB_08170"/>
<dbReference type="SUPFAM" id="SSF88723">
    <property type="entry name" value="PIN domain-like"/>
    <property type="match status" value="1"/>
</dbReference>
<feature type="domain" description="PIN" evidence="1">
    <location>
        <begin position="2"/>
        <end position="114"/>
    </location>
</feature>
<accession>A0A0B5FR16</accession>
<protein>
    <recommendedName>
        <fullName evidence="1">PIN domain-containing protein</fullName>
    </recommendedName>
</protein>
<dbReference type="RefSeq" id="WP_040200176.1">
    <property type="nucleotide sequence ID" value="NZ_CP010311.1"/>
</dbReference>